<comment type="subcellular location">
    <subcellularLocation>
        <location evidence="7">Cytoplasm</location>
    </subcellularLocation>
</comment>
<keyword evidence="4 7" id="KW-0456">Lyase</keyword>
<sequence length="302" mass="33314">MSTYDALLLVSFGGPEGPGDVMPFLENVTRGRGIPRERLEAVGDHYHLFGGVSPINRQCRELKAAIEADFAAHGVDLPVYWGNRNWDPYLTGTVRRMKDDGIRRAAAFVTSAYSGYSCSDQYVEDIERARAEVPGAPEIDKLPVYCLRPGFVDPFTDAAREALESLPEAARHLVFTAHSVPLSQAGRVDYVAELEQVAQRVAERTAPGVPWSLVYQSRSGPPSQPWLEPDVCDHLEELRAKGVTAVAVVPIGFVSDHMEVKYDLDVEAAERAAELGLDYVRAATPHTDPRFVALARELLLER</sequence>
<dbReference type="GO" id="GO:0005737">
    <property type="term" value="C:cytoplasm"/>
    <property type="evidence" value="ECO:0007669"/>
    <property type="project" value="UniProtKB-SubCell"/>
</dbReference>
<feature type="binding site" evidence="7">
    <location>
        <position position="122"/>
    </location>
    <ligand>
        <name>Fe-coproporphyrin III</name>
        <dbReference type="ChEBI" id="CHEBI:68438"/>
    </ligand>
</feature>
<feature type="binding site" evidence="7">
    <location>
        <position position="259"/>
    </location>
    <ligand>
        <name>Fe(2+)</name>
        <dbReference type="ChEBI" id="CHEBI:29033"/>
    </ligand>
</feature>
<dbReference type="RefSeq" id="WP_197013521.1">
    <property type="nucleotide sequence ID" value="NZ_BAABES010000001.1"/>
</dbReference>
<dbReference type="NCBIfam" id="TIGR00109">
    <property type="entry name" value="hemH"/>
    <property type="match status" value="1"/>
</dbReference>
<dbReference type="NCBIfam" id="NF000689">
    <property type="entry name" value="PRK00035.2-1"/>
    <property type="match status" value="1"/>
</dbReference>
<name>A0A931DMA6_9ACTN</name>
<gene>
    <name evidence="7" type="primary">cpfC</name>
    <name evidence="9" type="ORF">IW256_005281</name>
</gene>
<reference evidence="9" key="1">
    <citation type="submission" date="2020-11" db="EMBL/GenBank/DDBJ databases">
        <title>Sequencing the genomes of 1000 actinobacteria strains.</title>
        <authorList>
            <person name="Klenk H.-P."/>
        </authorList>
    </citation>
    <scope>NUCLEOTIDE SEQUENCE</scope>
    <source>
        <strain evidence="9">DSM 43175</strain>
    </source>
</reference>
<dbReference type="HAMAP" id="MF_00323">
    <property type="entry name" value="Ferrochelatase"/>
    <property type="match status" value="1"/>
</dbReference>
<evidence type="ECO:0000256" key="2">
    <source>
        <dbReference type="ARBA" id="ARBA00023004"/>
    </source>
</evidence>
<dbReference type="InterPro" id="IPR033659">
    <property type="entry name" value="Ferrochelatase_N"/>
</dbReference>
<dbReference type="GO" id="GO:0004325">
    <property type="term" value="F:ferrochelatase activity"/>
    <property type="evidence" value="ECO:0007669"/>
    <property type="project" value="UniProtKB-UniRule"/>
</dbReference>
<evidence type="ECO:0000256" key="6">
    <source>
        <dbReference type="ARBA" id="ARBA00024536"/>
    </source>
</evidence>
<keyword evidence="7" id="KW-0963">Cytoplasm</keyword>
<dbReference type="GO" id="GO:0006783">
    <property type="term" value="P:heme biosynthetic process"/>
    <property type="evidence" value="ECO:0007669"/>
    <property type="project" value="UniProtKB-UniRule"/>
</dbReference>
<evidence type="ECO:0000256" key="5">
    <source>
        <dbReference type="ARBA" id="ARBA00023244"/>
    </source>
</evidence>
<dbReference type="GO" id="GO:0046872">
    <property type="term" value="F:metal ion binding"/>
    <property type="evidence" value="ECO:0007669"/>
    <property type="project" value="UniProtKB-KW"/>
</dbReference>
<dbReference type="InterPro" id="IPR001015">
    <property type="entry name" value="Ferrochelatase"/>
</dbReference>
<dbReference type="InterPro" id="IPR033644">
    <property type="entry name" value="Ferrochelatase_C"/>
</dbReference>
<proteinExistence type="inferred from homology"/>
<dbReference type="SUPFAM" id="SSF53800">
    <property type="entry name" value="Chelatase"/>
    <property type="match status" value="1"/>
</dbReference>
<dbReference type="AlphaFoldDB" id="A0A931DMA6"/>
<dbReference type="CDD" id="cd03411">
    <property type="entry name" value="Ferrochelatase_N"/>
    <property type="match status" value="1"/>
</dbReference>
<keyword evidence="10" id="KW-1185">Reference proteome</keyword>
<evidence type="ECO:0000313" key="9">
    <source>
        <dbReference type="EMBL" id="MBG6091168.1"/>
    </source>
</evidence>
<dbReference type="EC" id="4.99.1.9" evidence="7"/>
<comment type="pathway">
    <text evidence="1 7">Porphyrin-containing compound metabolism; protoheme biosynthesis.</text>
</comment>
<evidence type="ECO:0000256" key="1">
    <source>
        <dbReference type="ARBA" id="ARBA00004744"/>
    </source>
</evidence>
<dbReference type="Pfam" id="PF00762">
    <property type="entry name" value="Ferrochelatase"/>
    <property type="match status" value="1"/>
</dbReference>
<evidence type="ECO:0000256" key="3">
    <source>
        <dbReference type="ARBA" id="ARBA00023133"/>
    </source>
</evidence>
<comment type="caution">
    <text evidence="7">Lacks conserved residue(s) required for the propagation of feature annotation.</text>
</comment>
<keyword evidence="5 7" id="KW-0627">Porphyrin biosynthesis</keyword>
<dbReference type="EMBL" id="JADOUA010000001">
    <property type="protein sequence ID" value="MBG6091168.1"/>
    <property type="molecule type" value="Genomic_DNA"/>
</dbReference>
<keyword evidence="3 7" id="KW-0350">Heme biosynthesis</keyword>
<comment type="catalytic activity">
    <reaction evidence="6">
        <text>Fe-coproporphyrin III + 2 H(+) = coproporphyrin III + Fe(2+)</text>
        <dbReference type="Rhea" id="RHEA:49572"/>
        <dbReference type="ChEBI" id="CHEBI:15378"/>
        <dbReference type="ChEBI" id="CHEBI:29033"/>
        <dbReference type="ChEBI" id="CHEBI:68438"/>
        <dbReference type="ChEBI" id="CHEBI:131725"/>
        <dbReference type="EC" id="4.99.1.9"/>
    </reaction>
    <physiologicalReaction direction="right-to-left" evidence="6">
        <dbReference type="Rhea" id="RHEA:49574"/>
    </physiologicalReaction>
</comment>
<accession>A0A931DMA6</accession>
<evidence type="ECO:0000313" key="10">
    <source>
        <dbReference type="Proteomes" id="UP000614047"/>
    </source>
</evidence>
<organism evidence="9 10">
    <name type="scientific">Actinomadura viridis</name>
    <dbReference type="NCBI Taxonomy" id="58110"/>
    <lineage>
        <taxon>Bacteria</taxon>
        <taxon>Bacillati</taxon>
        <taxon>Actinomycetota</taxon>
        <taxon>Actinomycetes</taxon>
        <taxon>Streptosporangiales</taxon>
        <taxon>Thermomonosporaceae</taxon>
        <taxon>Actinomadura</taxon>
    </lineage>
</organism>
<keyword evidence="2 7" id="KW-0408">Iron</keyword>
<feature type="binding site" evidence="7">
    <location>
        <position position="53"/>
    </location>
    <ligand>
        <name>Fe-coproporphyrin III</name>
        <dbReference type="ChEBI" id="CHEBI:68438"/>
    </ligand>
</feature>
<evidence type="ECO:0000256" key="7">
    <source>
        <dbReference type="HAMAP-Rule" id="MF_00323"/>
    </source>
</evidence>
<feature type="binding site" evidence="7">
    <location>
        <position position="178"/>
    </location>
    <ligand>
        <name>Fe(2+)</name>
        <dbReference type="ChEBI" id="CHEBI:29033"/>
    </ligand>
</feature>
<evidence type="ECO:0000256" key="8">
    <source>
        <dbReference type="RuleBase" id="RU004185"/>
    </source>
</evidence>
<dbReference type="PANTHER" id="PTHR11108:SF1">
    <property type="entry name" value="FERROCHELATASE, MITOCHONDRIAL"/>
    <property type="match status" value="1"/>
</dbReference>
<dbReference type="PANTHER" id="PTHR11108">
    <property type="entry name" value="FERROCHELATASE"/>
    <property type="match status" value="1"/>
</dbReference>
<protein>
    <recommendedName>
        <fullName evidence="7">Coproporphyrin III ferrochelatase</fullName>
        <ecNumber evidence="7">4.99.1.9</ecNumber>
    </recommendedName>
</protein>
<comment type="similarity">
    <text evidence="7 8">Belongs to the ferrochelatase family.</text>
</comment>
<evidence type="ECO:0000256" key="4">
    <source>
        <dbReference type="ARBA" id="ARBA00023239"/>
    </source>
</evidence>
<dbReference type="CDD" id="cd00419">
    <property type="entry name" value="Ferrochelatase_C"/>
    <property type="match status" value="1"/>
</dbReference>
<dbReference type="Proteomes" id="UP000614047">
    <property type="component" value="Unassembled WGS sequence"/>
</dbReference>
<comment type="function">
    <text evidence="7">Involved in coproporphyrin-dependent heme b biosynthesis. Catalyzes the insertion of ferrous iron into coproporphyrin III to form Fe-coproporphyrin III.</text>
</comment>
<keyword evidence="7" id="KW-0479">Metal-binding</keyword>
<comment type="caution">
    <text evidence="9">The sequence shown here is derived from an EMBL/GenBank/DDBJ whole genome shotgun (WGS) entry which is preliminary data.</text>
</comment>
<dbReference type="Gene3D" id="3.40.50.1400">
    <property type="match status" value="2"/>
</dbReference>